<sequence length="177" mass="20282">MLELYTDRLRLRTVISSDWDNFLHTHSSEQLNVYVRQPQAEAVIRDKFEHVLKVNDFEAGEWLLTIIEDAHTHDFIGFIGLHNSNAEMGQIEVGYMMHPGVQGRGYASESLKAIVDWACLSYAPHKFIAYCVELNIASTKVLEKCGFKREGLLRENCKIGDQWFDDCVYGLLAAERV</sequence>
<dbReference type="Proteomes" id="UP000318126">
    <property type="component" value="Unassembled WGS sequence"/>
</dbReference>
<dbReference type="InterPro" id="IPR051531">
    <property type="entry name" value="N-acetyltransferase"/>
</dbReference>
<dbReference type="Pfam" id="PF13302">
    <property type="entry name" value="Acetyltransf_3"/>
    <property type="match status" value="1"/>
</dbReference>
<dbReference type="PROSITE" id="PS51186">
    <property type="entry name" value="GNAT"/>
    <property type="match status" value="1"/>
</dbReference>
<evidence type="ECO:0000313" key="2">
    <source>
        <dbReference type="EMBL" id="TRY10866.1"/>
    </source>
</evidence>
<proteinExistence type="predicted"/>
<evidence type="ECO:0000313" key="3">
    <source>
        <dbReference type="Proteomes" id="UP000318126"/>
    </source>
</evidence>
<feature type="domain" description="N-acetyltransferase" evidence="1">
    <location>
        <begin position="9"/>
        <end position="174"/>
    </location>
</feature>
<reference evidence="3" key="1">
    <citation type="submission" date="2019-07" db="EMBL/GenBank/DDBJ databases">
        <title>Shewanella sp. YLB-08 draft genomic sequence.</title>
        <authorList>
            <person name="Yu L."/>
        </authorList>
    </citation>
    <scope>NUCLEOTIDE SEQUENCE [LARGE SCALE GENOMIC DNA]</scope>
    <source>
        <strain evidence="3">JCM 20706</strain>
    </source>
</reference>
<dbReference type="InterPro" id="IPR016181">
    <property type="entry name" value="Acyl_CoA_acyltransferase"/>
</dbReference>
<dbReference type="CDD" id="cd04301">
    <property type="entry name" value="NAT_SF"/>
    <property type="match status" value="1"/>
</dbReference>
<gene>
    <name evidence="2" type="ORF">FN961_24750</name>
</gene>
<protein>
    <submittedName>
        <fullName evidence="2">GNAT family N-acetyltransferase</fullName>
    </submittedName>
</protein>
<dbReference type="EMBL" id="VKGK01000054">
    <property type="protein sequence ID" value="TRY10866.1"/>
    <property type="molecule type" value="Genomic_DNA"/>
</dbReference>
<dbReference type="AlphaFoldDB" id="A0A553JEH8"/>
<dbReference type="PANTHER" id="PTHR43792:SF1">
    <property type="entry name" value="N-ACETYLTRANSFERASE DOMAIN-CONTAINING PROTEIN"/>
    <property type="match status" value="1"/>
</dbReference>
<evidence type="ECO:0000259" key="1">
    <source>
        <dbReference type="PROSITE" id="PS51186"/>
    </source>
</evidence>
<dbReference type="InterPro" id="IPR000182">
    <property type="entry name" value="GNAT_dom"/>
</dbReference>
<dbReference type="PANTHER" id="PTHR43792">
    <property type="entry name" value="GNAT FAMILY, PUTATIVE (AFU_ORTHOLOGUE AFUA_3G00765)-RELATED-RELATED"/>
    <property type="match status" value="1"/>
</dbReference>
<comment type="caution">
    <text evidence="2">The sequence shown here is derived from an EMBL/GenBank/DDBJ whole genome shotgun (WGS) entry which is preliminary data.</text>
</comment>
<organism evidence="2 3">
    <name type="scientific">Shewanella hanedai</name>
    <name type="common">Alteromonas hanedai</name>
    <dbReference type="NCBI Taxonomy" id="25"/>
    <lineage>
        <taxon>Bacteria</taxon>
        <taxon>Pseudomonadati</taxon>
        <taxon>Pseudomonadota</taxon>
        <taxon>Gammaproteobacteria</taxon>
        <taxon>Alteromonadales</taxon>
        <taxon>Shewanellaceae</taxon>
        <taxon>Shewanella</taxon>
    </lineage>
</organism>
<accession>A0A553JEH8</accession>
<dbReference type="GO" id="GO:0016747">
    <property type="term" value="F:acyltransferase activity, transferring groups other than amino-acyl groups"/>
    <property type="evidence" value="ECO:0007669"/>
    <property type="project" value="InterPro"/>
</dbReference>
<dbReference type="OrthoDB" id="7852312at2"/>
<dbReference type="Gene3D" id="3.40.630.30">
    <property type="match status" value="1"/>
</dbReference>
<dbReference type="SUPFAM" id="SSF55729">
    <property type="entry name" value="Acyl-CoA N-acyltransferases (Nat)"/>
    <property type="match status" value="1"/>
</dbReference>
<keyword evidence="2" id="KW-0808">Transferase</keyword>
<name>A0A553JEH8_SHEHA</name>
<dbReference type="RefSeq" id="WP_144042816.1">
    <property type="nucleotide sequence ID" value="NZ_BMPL01000059.1"/>
</dbReference>
<keyword evidence="3" id="KW-1185">Reference proteome</keyword>